<organism evidence="2 3">
    <name type="scientific">Candidatus Methanofishera endochildressiae</name>
    <dbReference type="NCBI Taxonomy" id="2738884"/>
    <lineage>
        <taxon>Bacteria</taxon>
        <taxon>Pseudomonadati</taxon>
        <taxon>Pseudomonadota</taxon>
        <taxon>Gammaproteobacteria</taxon>
        <taxon>Candidatus Methanofishera</taxon>
    </lineage>
</organism>
<protein>
    <submittedName>
        <fullName evidence="2">Uncharacterized protein</fullName>
    </submittedName>
</protein>
<evidence type="ECO:0000313" key="3">
    <source>
        <dbReference type="Proteomes" id="UP000537890"/>
    </source>
</evidence>
<proteinExistence type="predicted"/>
<accession>A0A7Z0SDP5</accession>
<name>A0A7Z0SDP5_9GAMM</name>
<evidence type="ECO:0000313" key="2">
    <source>
        <dbReference type="EMBL" id="NYT46912.1"/>
    </source>
</evidence>
<keyword evidence="1" id="KW-0732">Signal</keyword>
<dbReference type="Proteomes" id="UP000537890">
    <property type="component" value="Unassembled WGS sequence"/>
</dbReference>
<dbReference type="AlphaFoldDB" id="A0A7Z0SDP5"/>
<dbReference type="EMBL" id="JACCHS010000055">
    <property type="protein sequence ID" value="NYT46912.1"/>
    <property type="molecule type" value="Genomic_DNA"/>
</dbReference>
<reference evidence="2 3" key="1">
    <citation type="submission" date="2020-05" db="EMBL/GenBank/DDBJ databases">
        <title>Horizontal transmission and recombination maintain forever young bacterial symbiont genomes.</title>
        <authorList>
            <person name="Russell S.L."/>
            <person name="Pepper-Tunick E."/>
            <person name="Svedberg J."/>
            <person name="Byrne A."/>
            <person name="Ruelas Castillo J."/>
            <person name="Vollmers C."/>
            <person name="Beinart R.A."/>
            <person name="Corbett-Detig R."/>
        </authorList>
    </citation>
    <scope>NUCLEOTIDE SEQUENCE [LARGE SCALE GENOMIC DNA]</scope>
    <source>
        <strain evidence="2">4727-3</strain>
    </source>
</reference>
<sequence>MKTITPRTFCIVLPLAALLRLRNSVRASFTCIPTKLFRCEPDEQSCMTIPIISSLGDVKIAINLAERKVKSYSDRQLLTYSAIDSVEEENGLIFLTGKGHGVDNAYRA</sequence>
<gene>
    <name evidence="2" type="ORF">H0A75_04055</name>
</gene>
<feature type="signal peptide" evidence="1">
    <location>
        <begin position="1"/>
        <end position="27"/>
    </location>
</feature>
<feature type="chain" id="PRO_5031253868" evidence="1">
    <location>
        <begin position="28"/>
        <end position="108"/>
    </location>
</feature>
<evidence type="ECO:0000256" key="1">
    <source>
        <dbReference type="SAM" id="SignalP"/>
    </source>
</evidence>
<comment type="caution">
    <text evidence="2">The sequence shown here is derived from an EMBL/GenBank/DDBJ whole genome shotgun (WGS) entry which is preliminary data.</text>
</comment>